<dbReference type="OrthoDB" id="10265785at2759"/>
<accession>A0A4S8LQD4</accession>
<dbReference type="PROSITE" id="PS51195">
    <property type="entry name" value="Q_MOTIF"/>
    <property type="match status" value="1"/>
</dbReference>
<evidence type="ECO:0000256" key="4">
    <source>
        <dbReference type="ARBA" id="ARBA00022806"/>
    </source>
</evidence>
<dbReference type="Gene3D" id="3.40.50.300">
    <property type="entry name" value="P-loop containing nucleotide triphosphate hydrolases"/>
    <property type="match status" value="2"/>
</dbReference>
<dbReference type="GO" id="GO:0003724">
    <property type="term" value="F:RNA helicase activity"/>
    <property type="evidence" value="ECO:0007669"/>
    <property type="project" value="UniProtKB-EC"/>
</dbReference>
<dbReference type="FunFam" id="3.40.50.300:FF:000031">
    <property type="entry name" value="Eukaryotic initiation factor 4A-III"/>
    <property type="match status" value="1"/>
</dbReference>
<comment type="catalytic activity">
    <reaction evidence="9">
        <text>ATP + H2O = ADP + phosphate + H(+)</text>
        <dbReference type="Rhea" id="RHEA:13065"/>
        <dbReference type="ChEBI" id="CHEBI:15377"/>
        <dbReference type="ChEBI" id="CHEBI:15378"/>
        <dbReference type="ChEBI" id="CHEBI:30616"/>
        <dbReference type="ChEBI" id="CHEBI:43474"/>
        <dbReference type="ChEBI" id="CHEBI:456216"/>
        <dbReference type="EC" id="3.6.4.13"/>
    </reaction>
</comment>
<keyword evidence="15" id="KW-1185">Reference proteome</keyword>
<proteinExistence type="predicted"/>
<sequence>MKVEETTNAQNDDVTTQTNWDQVIDNFDDMNLDPRLLRGIYAYGFERPSAIQQRAILPIVKGQDVIAQAQSGTGKTATFTISILQRLFESPDSPSLRGVQAIILAPTRELAQQTNRVVVALGDYLGVNSLAVIGGTQIREDLARIRQGDVNVVVATPGRLIDMIKRGALKTDSLKMLCLDEADEMLSESSHSARGPGGFRDQVHEIFQLIPGDVQVLLFSATLPTSVLTLSSKFMRSPVNILVKQDELTLEGIKQFYVAVEKEEWKLDTLCDLFDTISVAQSVIFVNGRRKVEWLKEKMEEREFTVSAIHGDIEQSHRTSILKQFHTGASRVLISTDLLARGIDVQQVSLVVNYDMPVNRENYLHRIGRGGRFGRKGVAINFVALGDVEMLQGIIKFYSTEISEMPMNIVDYL</sequence>
<evidence type="ECO:0000259" key="13">
    <source>
        <dbReference type="PROSITE" id="PS51195"/>
    </source>
</evidence>
<dbReference type="InterPro" id="IPR001650">
    <property type="entry name" value="Helicase_C-like"/>
</dbReference>
<evidence type="ECO:0000256" key="2">
    <source>
        <dbReference type="ARBA" id="ARBA00022741"/>
    </source>
</evidence>
<evidence type="ECO:0000256" key="3">
    <source>
        <dbReference type="ARBA" id="ARBA00022801"/>
    </source>
</evidence>
<evidence type="ECO:0000259" key="12">
    <source>
        <dbReference type="PROSITE" id="PS51194"/>
    </source>
</evidence>
<keyword evidence="2" id="KW-0547">Nucleotide-binding</keyword>
<dbReference type="AlphaFoldDB" id="A0A4S8LQD4"/>
<evidence type="ECO:0000256" key="5">
    <source>
        <dbReference type="ARBA" id="ARBA00022840"/>
    </source>
</evidence>
<dbReference type="FunFam" id="3.40.50.300:FF:000849">
    <property type="entry name" value="ATP-dependent RNA helicase DBP5"/>
    <property type="match status" value="1"/>
</dbReference>
<dbReference type="PANTHER" id="PTHR47958">
    <property type="entry name" value="ATP-DEPENDENT RNA HELICASE DBP3"/>
    <property type="match status" value="1"/>
</dbReference>
<evidence type="ECO:0000256" key="6">
    <source>
        <dbReference type="ARBA" id="ARBA00022884"/>
    </source>
</evidence>
<evidence type="ECO:0000256" key="1">
    <source>
        <dbReference type="ARBA" id="ARBA00012552"/>
    </source>
</evidence>
<dbReference type="SMART" id="SM00487">
    <property type="entry name" value="DEXDc"/>
    <property type="match status" value="1"/>
</dbReference>
<dbReference type="PROSITE" id="PS51192">
    <property type="entry name" value="HELICASE_ATP_BIND_1"/>
    <property type="match status" value="1"/>
</dbReference>
<evidence type="ECO:0000256" key="9">
    <source>
        <dbReference type="ARBA" id="ARBA00047984"/>
    </source>
</evidence>
<feature type="domain" description="Helicase ATP-binding" evidence="11">
    <location>
        <begin position="56"/>
        <end position="241"/>
    </location>
</feature>
<feature type="domain" description="Helicase C-terminal" evidence="12">
    <location>
        <begin position="252"/>
        <end position="413"/>
    </location>
</feature>
<dbReference type="PROSITE" id="PS51194">
    <property type="entry name" value="HELICASE_CTER"/>
    <property type="match status" value="1"/>
</dbReference>
<evidence type="ECO:0000313" key="15">
    <source>
        <dbReference type="Proteomes" id="UP000297245"/>
    </source>
</evidence>
<dbReference type="CDD" id="cd18787">
    <property type="entry name" value="SF2_C_DEAD"/>
    <property type="match status" value="1"/>
</dbReference>
<evidence type="ECO:0000256" key="8">
    <source>
        <dbReference type="ARBA" id="ARBA00040908"/>
    </source>
</evidence>
<dbReference type="GO" id="GO:0005524">
    <property type="term" value="F:ATP binding"/>
    <property type="evidence" value="ECO:0007669"/>
    <property type="project" value="UniProtKB-KW"/>
</dbReference>
<dbReference type="EC" id="3.6.4.13" evidence="1"/>
<dbReference type="SUPFAM" id="SSF52540">
    <property type="entry name" value="P-loop containing nucleoside triphosphate hydrolases"/>
    <property type="match status" value="1"/>
</dbReference>
<reference evidence="14 15" key="1">
    <citation type="journal article" date="2019" name="Nat. Ecol. Evol.">
        <title>Megaphylogeny resolves global patterns of mushroom evolution.</title>
        <authorList>
            <person name="Varga T."/>
            <person name="Krizsan K."/>
            <person name="Foldi C."/>
            <person name="Dima B."/>
            <person name="Sanchez-Garcia M."/>
            <person name="Sanchez-Ramirez S."/>
            <person name="Szollosi G.J."/>
            <person name="Szarkandi J.G."/>
            <person name="Papp V."/>
            <person name="Albert L."/>
            <person name="Andreopoulos W."/>
            <person name="Angelini C."/>
            <person name="Antonin V."/>
            <person name="Barry K.W."/>
            <person name="Bougher N.L."/>
            <person name="Buchanan P."/>
            <person name="Buyck B."/>
            <person name="Bense V."/>
            <person name="Catcheside P."/>
            <person name="Chovatia M."/>
            <person name="Cooper J."/>
            <person name="Damon W."/>
            <person name="Desjardin D."/>
            <person name="Finy P."/>
            <person name="Geml J."/>
            <person name="Haridas S."/>
            <person name="Hughes K."/>
            <person name="Justo A."/>
            <person name="Karasinski D."/>
            <person name="Kautmanova I."/>
            <person name="Kiss B."/>
            <person name="Kocsube S."/>
            <person name="Kotiranta H."/>
            <person name="LaButti K.M."/>
            <person name="Lechner B.E."/>
            <person name="Liimatainen K."/>
            <person name="Lipzen A."/>
            <person name="Lukacs Z."/>
            <person name="Mihaltcheva S."/>
            <person name="Morgado L.N."/>
            <person name="Niskanen T."/>
            <person name="Noordeloos M.E."/>
            <person name="Ohm R.A."/>
            <person name="Ortiz-Santana B."/>
            <person name="Ovrebo C."/>
            <person name="Racz N."/>
            <person name="Riley R."/>
            <person name="Savchenko A."/>
            <person name="Shiryaev A."/>
            <person name="Soop K."/>
            <person name="Spirin V."/>
            <person name="Szebenyi C."/>
            <person name="Tomsovsky M."/>
            <person name="Tulloss R.E."/>
            <person name="Uehling J."/>
            <person name="Grigoriev I.V."/>
            <person name="Vagvolgyi C."/>
            <person name="Papp T."/>
            <person name="Martin F.M."/>
            <person name="Miettinen O."/>
            <person name="Hibbett D.S."/>
            <person name="Nagy L.G."/>
        </authorList>
    </citation>
    <scope>NUCLEOTIDE SEQUENCE [LARGE SCALE GENOMIC DNA]</scope>
    <source>
        <strain evidence="14 15">CBS 962.96</strain>
    </source>
</reference>
<name>A0A4S8LQD4_DENBC</name>
<dbReference type="SMART" id="SM00490">
    <property type="entry name" value="HELICc"/>
    <property type="match status" value="1"/>
</dbReference>
<dbReference type="GO" id="GO:0016787">
    <property type="term" value="F:hydrolase activity"/>
    <property type="evidence" value="ECO:0007669"/>
    <property type="project" value="UniProtKB-KW"/>
</dbReference>
<feature type="short sequence motif" description="Q motif" evidence="10">
    <location>
        <begin position="25"/>
        <end position="53"/>
    </location>
</feature>
<dbReference type="EMBL" id="ML179301">
    <property type="protein sequence ID" value="THU91652.1"/>
    <property type="molecule type" value="Genomic_DNA"/>
</dbReference>
<evidence type="ECO:0000256" key="10">
    <source>
        <dbReference type="PROSITE-ProRule" id="PRU00552"/>
    </source>
</evidence>
<dbReference type="InterPro" id="IPR011545">
    <property type="entry name" value="DEAD/DEAH_box_helicase_dom"/>
</dbReference>
<gene>
    <name evidence="14" type="ORF">K435DRAFT_780618</name>
</gene>
<evidence type="ECO:0000259" key="11">
    <source>
        <dbReference type="PROSITE" id="PS51192"/>
    </source>
</evidence>
<dbReference type="InterPro" id="IPR027417">
    <property type="entry name" value="P-loop_NTPase"/>
</dbReference>
<dbReference type="Proteomes" id="UP000297245">
    <property type="component" value="Unassembled WGS sequence"/>
</dbReference>
<dbReference type="Pfam" id="PF00270">
    <property type="entry name" value="DEAD"/>
    <property type="match status" value="1"/>
</dbReference>
<dbReference type="InterPro" id="IPR014001">
    <property type="entry name" value="Helicase_ATP-bd"/>
</dbReference>
<keyword evidence="5" id="KW-0067">ATP-binding</keyword>
<keyword evidence="6" id="KW-0694">RNA-binding</keyword>
<feature type="domain" description="DEAD-box RNA helicase Q" evidence="13">
    <location>
        <begin position="25"/>
        <end position="53"/>
    </location>
</feature>
<evidence type="ECO:0000256" key="7">
    <source>
        <dbReference type="ARBA" id="ARBA00040655"/>
    </source>
</evidence>
<dbReference type="Pfam" id="PF00271">
    <property type="entry name" value="Helicase_C"/>
    <property type="match status" value="1"/>
</dbReference>
<organism evidence="14 15">
    <name type="scientific">Dendrothele bispora (strain CBS 962.96)</name>
    <dbReference type="NCBI Taxonomy" id="1314807"/>
    <lineage>
        <taxon>Eukaryota</taxon>
        <taxon>Fungi</taxon>
        <taxon>Dikarya</taxon>
        <taxon>Basidiomycota</taxon>
        <taxon>Agaricomycotina</taxon>
        <taxon>Agaricomycetes</taxon>
        <taxon>Agaricomycetidae</taxon>
        <taxon>Agaricales</taxon>
        <taxon>Agaricales incertae sedis</taxon>
        <taxon>Dendrothele</taxon>
    </lineage>
</organism>
<keyword evidence="4" id="KW-0347">Helicase</keyword>
<protein>
    <recommendedName>
        <fullName evidence="7">ATP-dependent RNA helicase FAL1</fullName>
        <ecNumber evidence="1">3.6.4.13</ecNumber>
    </recommendedName>
    <alternativeName>
        <fullName evidence="8">ATP-dependent RNA helicase fal1</fullName>
    </alternativeName>
</protein>
<dbReference type="InterPro" id="IPR014014">
    <property type="entry name" value="RNA_helicase_DEAD_Q_motif"/>
</dbReference>
<evidence type="ECO:0000313" key="14">
    <source>
        <dbReference type="EMBL" id="THU91652.1"/>
    </source>
</evidence>
<keyword evidence="3" id="KW-0378">Hydrolase</keyword>
<dbReference type="GO" id="GO:0003723">
    <property type="term" value="F:RNA binding"/>
    <property type="evidence" value="ECO:0007669"/>
    <property type="project" value="UniProtKB-KW"/>
</dbReference>